<comment type="catalytic activity">
    <reaction evidence="13 17">
        <text>L-leucine + 2-oxoglutarate = 4-methyl-2-oxopentanoate + L-glutamate</text>
        <dbReference type="Rhea" id="RHEA:18321"/>
        <dbReference type="ChEBI" id="CHEBI:16810"/>
        <dbReference type="ChEBI" id="CHEBI:17865"/>
        <dbReference type="ChEBI" id="CHEBI:29985"/>
        <dbReference type="ChEBI" id="CHEBI:57427"/>
        <dbReference type="EC" id="2.6.1.42"/>
    </reaction>
</comment>
<dbReference type="InterPro" id="IPR018300">
    <property type="entry name" value="Aminotrans_IV_CS"/>
</dbReference>
<keyword evidence="9 16" id="KW-0663">Pyridoxal phosphate</keyword>
<evidence type="ECO:0000256" key="16">
    <source>
        <dbReference type="RuleBase" id="RU004516"/>
    </source>
</evidence>
<evidence type="ECO:0000256" key="12">
    <source>
        <dbReference type="ARBA" id="ARBA00048798"/>
    </source>
</evidence>
<dbReference type="GO" id="GO:0009098">
    <property type="term" value="P:L-leucine biosynthetic process"/>
    <property type="evidence" value="ECO:0007669"/>
    <property type="project" value="UniProtKB-UniPathway"/>
</dbReference>
<dbReference type="GO" id="GO:0009097">
    <property type="term" value="P:isoleucine biosynthetic process"/>
    <property type="evidence" value="ECO:0007669"/>
    <property type="project" value="UniProtKB-UniPathway"/>
</dbReference>
<comment type="pathway">
    <text evidence="4 18">Amino-acid biosynthesis; L-leucine biosynthesis; L-leucine from 3-methyl-2-oxobutanoate: step 4/4.</text>
</comment>
<keyword evidence="7 17" id="KW-0028">Amino-acid biosynthesis</keyword>
<dbReference type="InterPro" id="IPR005786">
    <property type="entry name" value="B_amino_transII"/>
</dbReference>
<dbReference type="Proteomes" id="UP000242329">
    <property type="component" value="Unassembled WGS sequence"/>
</dbReference>
<comment type="similarity">
    <text evidence="5 15">Belongs to the class-IV pyridoxal-phosphate-dependent aminotransferase family.</text>
</comment>
<dbReference type="GO" id="GO:0052656">
    <property type="term" value="F:L-isoleucine-2-oxoglutarate transaminase activity"/>
    <property type="evidence" value="ECO:0007669"/>
    <property type="project" value="RHEA"/>
</dbReference>
<dbReference type="UniPathway" id="UPA00047">
    <property type="reaction ID" value="UER00058"/>
</dbReference>
<dbReference type="NCBIfam" id="TIGR01123">
    <property type="entry name" value="ilvE_II"/>
    <property type="match status" value="1"/>
</dbReference>
<proteinExistence type="inferred from homology"/>
<evidence type="ECO:0000256" key="10">
    <source>
        <dbReference type="ARBA" id="ARBA00023304"/>
    </source>
</evidence>
<dbReference type="Gene3D" id="3.30.470.10">
    <property type="match status" value="1"/>
</dbReference>
<evidence type="ECO:0000256" key="15">
    <source>
        <dbReference type="RuleBase" id="RU004106"/>
    </source>
</evidence>
<dbReference type="InterPro" id="IPR043132">
    <property type="entry name" value="BCAT-like_C"/>
</dbReference>
<dbReference type="PIRSF" id="PIRSF006468">
    <property type="entry name" value="BCAT1"/>
    <property type="match status" value="1"/>
</dbReference>
<dbReference type="GO" id="GO:0009099">
    <property type="term" value="P:L-valine biosynthetic process"/>
    <property type="evidence" value="ECO:0007669"/>
    <property type="project" value="UniProtKB-UniPathway"/>
</dbReference>
<keyword evidence="6 17" id="KW-0032">Aminotransferase</keyword>
<evidence type="ECO:0000256" key="17">
    <source>
        <dbReference type="RuleBase" id="RU004517"/>
    </source>
</evidence>
<comment type="pathway">
    <text evidence="2 18">Amino-acid biosynthesis; L-isoleucine biosynthesis; L-isoleucine from 2-oxobutanoate: step 4/4.</text>
</comment>
<dbReference type="PANTHER" id="PTHR11825">
    <property type="entry name" value="SUBGROUP IIII AMINOTRANSFERASE"/>
    <property type="match status" value="1"/>
</dbReference>
<name>A0A1M5PR77_9FIRM</name>
<dbReference type="PANTHER" id="PTHR11825:SF44">
    <property type="entry name" value="BRANCHED-CHAIN-AMINO-ACID AMINOTRANSFERASE"/>
    <property type="match status" value="1"/>
</dbReference>
<dbReference type="InterPro" id="IPR036038">
    <property type="entry name" value="Aminotransferase-like"/>
</dbReference>
<evidence type="ECO:0000256" key="18">
    <source>
        <dbReference type="RuleBase" id="RU004519"/>
    </source>
</evidence>
<evidence type="ECO:0000256" key="7">
    <source>
        <dbReference type="ARBA" id="ARBA00022605"/>
    </source>
</evidence>
<dbReference type="PROSITE" id="PS00770">
    <property type="entry name" value="AA_TRANSFER_CLASS_4"/>
    <property type="match status" value="1"/>
</dbReference>
<evidence type="ECO:0000313" key="20">
    <source>
        <dbReference type="Proteomes" id="UP000242329"/>
    </source>
</evidence>
<evidence type="ECO:0000256" key="2">
    <source>
        <dbReference type="ARBA" id="ARBA00004824"/>
    </source>
</evidence>
<accession>A0A1M5PR77</accession>
<gene>
    <name evidence="19" type="ORF">SAMN02745221_01547</name>
</gene>
<dbReference type="Pfam" id="PF01063">
    <property type="entry name" value="Aminotran_4"/>
    <property type="match status" value="1"/>
</dbReference>
<dbReference type="InterPro" id="IPR043131">
    <property type="entry name" value="BCAT-like_N"/>
</dbReference>
<dbReference type="EMBL" id="FQWY01000025">
    <property type="protein sequence ID" value="SHH04242.1"/>
    <property type="molecule type" value="Genomic_DNA"/>
</dbReference>
<comment type="catalytic activity">
    <reaction evidence="11 17">
        <text>L-valine + 2-oxoglutarate = 3-methyl-2-oxobutanoate + L-glutamate</text>
        <dbReference type="Rhea" id="RHEA:24813"/>
        <dbReference type="ChEBI" id="CHEBI:11851"/>
        <dbReference type="ChEBI" id="CHEBI:16810"/>
        <dbReference type="ChEBI" id="CHEBI:29985"/>
        <dbReference type="ChEBI" id="CHEBI:57762"/>
        <dbReference type="EC" id="2.6.1.42"/>
    </reaction>
</comment>
<protein>
    <recommendedName>
        <fullName evidence="17">Branched-chain-amino-acid aminotransferase</fullName>
        <ecNumber evidence="17">2.6.1.42</ecNumber>
    </recommendedName>
</protein>
<evidence type="ECO:0000256" key="5">
    <source>
        <dbReference type="ARBA" id="ARBA00009320"/>
    </source>
</evidence>
<evidence type="ECO:0000256" key="8">
    <source>
        <dbReference type="ARBA" id="ARBA00022679"/>
    </source>
</evidence>
<evidence type="ECO:0000256" key="4">
    <source>
        <dbReference type="ARBA" id="ARBA00005072"/>
    </source>
</evidence>
<dbReference type="RefSeq" id="WP_073092401.1">
    <property type="nucleotide sequence ID" value="NZ_FQWY01000025.1"/>
</dbReference>
<dbReference type="STRING" id="1123382.SAMN02745221_01547"/>
<dbReference type="SUPFAM" id="SSF56752">
    <property type="entry name" value="D-aminoacid aminotransferase-like PLP-dependent enzymes"/>
    <property type="match status" value="1"/>
</dbReference>
<dbReference type="NCBIfam" id="NF009897">
    <property type="entry name" value="PRK13357.1"/>
    <property type="match status" value="1"/>
</dbReference>
<comment type="catalytic activity">
    <reaction evidence="12 17">
        <text>L-isoleucine + 2-oxoglutarate = (S)-3-methyl-2-oxopentanoate + L-glutamate</text>
        <dbReference type="Rhea" id="RHEA:24801"/>
        <dbReference type="ChEBI" id="CHEBI:16810"/>
        <dbReference type="ChEBI" id="CHEBI:29985"/>
        <dbReference type="ChEBI" id="CHEBI:35146"/>
        <dbReference type="ChEBI" id="CHEBI:58045"/>
        <dbReference type="EC" id="2.6.1.42"/>
    </reaction>
</comment>
<evidence type="ECO:0000256" key="11">
    <source>
        <dbReference type="ARBA" id="ARBA00048212"/>
    </source>
</evidence>
<dbReference type="AlphaFoldDB" id="A0A1M5PR77"/>
<dbReference type="Gene3D" id="3.20.10.10">
    <property type="entry name" value="D-amino Acid Aminotransferase, subunit A, domain 2"/>
    <property type="match status" value="1"/>
</dbReference>
<dbReference type="CDD" id="cd01557">
    <property type="entry name" value="BCAT_beta_family"/>
    <property type="match status" value="1"/>
</dbReference>
<feature type="modified residue" description="N6-(pyridoxal phosphate)lysine" evidence="14">
    <location>
        <position position="196"/>
    </location>
</feature>
<dbReference type="UniPathway" id="UPA00049">
    <property type="reaction ID" value="UER00062"/>
</dbReference>
<dbReference type="EC" id="2.6.1.42" evidence="17"/>
<evidence type="ECO:0000256" key="9">
    <source>
        <dbReference type="ARBA" id="ARBA00022898"/>
    </source>
</evidence>
<evidence type="ECO:0000256" key="14">
    <source>
        <dbReference type="PIRSR" id="PIRSR006468-1"/>
    </source>
</evidence>
<dbReference type="OrthoDB" id="9804984at2"/>
<keyword evidence="8 17" id="KW-0808">Transferase</keyword>
<evidence type="ECO:0000256" key="13">
    <source>
        <dbReference type="ARBA" id="ARBA00049229"/>
    </source>
</evidence>
<keyword evidence="10 17" id="KW-0100">Branched-chain amino acid biosynthesis</keyword>
<evidence type="ECO:0000256" key="3">
    <source>
        <dbReference type="ARBA" id="ARBA00004931"/>
    </source>
</evidence>
<dbReference type="GO" id="GO:0052654">
    <property type="term" value="F:L-leucine-2-oxoglutarate transaminase activity"/>
    <property type="evidence" value="ECO:0007669"/>
    <property type="project" value="RHEA"/>
</dbReference>
<reference evidence="20" key="1">
    <citation type="submission" date="2016-11" db="EMBL/GenBank/DDBJ databases">
        <authorList>
            <person name="Varghese N."/>
            <person name="Submissions S."/>
        </authorList>
    </citation>
    <scope>NUCLEOTIDE SEQUENCE [LARGE SCALE GENOMIC DNA]</scope>
    <source>
        <strain evidence="20">DSM 11003</strain>
    </source>
</reference>
<evidence type="ECO:0000256" key="6">
    <source>
        <dbReference type="ARBA" id="ARBA00022576"/>
    </source>
</evidence>
<evidence type="ECO:0000256" key="1">
    <source>
        <dbReference type="ARBA" id="ARBA00001933"/>
    </source>
</evidence>
<keyword evidence="20" id="KW-1185">Reference proteome</keyword>
<comment type="cofactor">
    <cofactor evidence="1 16">
        <name>pyridoxal 5'-phosphate</name>
        <dbReference type="ChEBI" id="CHEBI:597326"/>
    </cofactor>
</comment>
<organism evidence="19 20">
    <name type="scientific">Thermosyntropha lipolytica DSM 11003</name>
    <dbReference type="NCBI Taxonomy" id="1123382"/>
    <lineage>
        <taxon>Bacteria</taxon>
        <taxon>Bacillati</taxon>
        <taxon>Bacillota</taxon>
        <taxon>Clostridia</taxon>
        <taxon>Eubacteriales</taxon>
        <taxon>Syntrophomonadaceae</taxon>
        <taxon>Thermosyntropha</taxon>
    </lineage>
</organism>
<comment type="pathway">
    <text evidence="3 18">Amino-acid biosynthesis; L-valine biosynthesis; L-valine from pyruvate: step 4/4.</text>
</comment>
<dbReference type="GO" id="GO:0052655">
    <property type="term" value="F:L-valine-2-oxoglutarate transaminase activity"/>
    <property type="evidence" value="ECO:0007669"/>
    <property type="project" value="RHEA"/>
</dbReference>
<dbReference type="UniPathway" id="UPA00048">
    <property type="reaction ID" value="UER00073"/>
</dbReference>
<evidence type="ECO:0000313" key="19">
    <source>
        <dbReference type="EMBL" id="SHH04242.1"/>
    </source>
</evidence>
<dbReference type="InterPro" id="IPR033939">
    <property type="entry name" value="BCAT_family"/>
</dbReference>
<sequence length="356" mass="40279">MSYEIRVEKTNMPKPKPDMTKLGFGNYFTDHMFIMDYTEGRGWHDPRIVPYQNLCLDPATMVFHYGQAIFEGLKAYKAVDGRILLFRPEQNMRRINISNERMCIPPIDEEFAVKAVKELVMVDKDWIPEEEGTSLYIRPFIIATDPYLGVRPSHTYKFIIILSPVGAYYPEGINPVKIYVESNYVRAVRGGTGYAKTPGNYAASLKAQVEAHEKGYTQVLWLDGIERKYIEEVGTMNVFFKIGGRVITPALQGSILPGITRDSTIQLLRSWGIEVEERSISIEEVYEAHQKGTLEEAFGTGTAAVISPVGELNWNGNIITINEGKTGPLSARIYETITGIQYGKIEDKFGWIQEVK</sequence>
<dbReference type="InterPro" id="IPR001544">
    <property type="entry name" value="Aminotrans_IV"/>
</dbReference>